<dbReference type="AlphaFoldDB" id="A0A4Y2VIZ2"/>
<gene>
    <name evidence="2" type="ORF">AVEN_191309_1</name>
</gene>
<organism evidence="2 3">
    <name type="scientific">Araneus ventricosus</name>
    <name type="common">Orbweaver spider</name>
    <name type="synonym">Epeira ventricosa</name>
    <dbReference type="NCBI Taxonomy" id="182803"/>
    <lineage>
        <taxon>Eukaryota</taxon>
        <taxon>Metazoa</taxon>
        <taxon>Ecdysozoa</taxon>
        <taxon>Arthropoda</taxon>
        <taxon>Chelicerata</taxon>
        <taxon>Arachnida</taxon>
        <taxon>Araneae</taxon>
        <taxon>Araneomorphae</taxon>
        <taxon>Entelegynae</taxon>
        <taxon>Araneoidea</taxon>
        <taxon>Araneidae</taxon>
        <taxon>Araneus</taxon>
    </lineage>
</organism>
<feature type="transmembrane region" description="Helical" evidence="1">
    <location>
        <begin position="82"/>
        <end position="104"/>
    </location>
</feature>
<comment type="caution">
    <text evidence="2">The sequence shown here is derived from an EMBL/GenBank/DDBJ whole genome shotgun (WGS) entry which is preliminary data.</text>
</comment>
<name>A0A4Y2VIZ2_ARAVE</name>
<protein>
    <submittedName>
        <fullName evidence="2">Uncharacterized protein</fullName>
    </submittedName>
</protein>
<keyword evidence="3" id="KW-1185">Reference proteome</keyword>
<proteinExistence type="predicted"/>
<keyword evidence="1" id="KW-0812">Transmembrane</keyword>
<evidence type="ECO:0000313" key="3">
    <source>
        <dbReference type="Proteomes" id="UP000499080"/>
    </source>
</evidence>
<evidence type="ECO:0000256" key="1">
    <source>
        <dbReference type="SAM" id="Phobius"/>
    </source>
</evidence>
<dbReference type="Proteomes" id="UP000499080">
    <property type="component" value="Unassembled WGS sequence"/>
</dbReference>
<sequence length="106" mass="12152">MDHVIRRWRIPKDFDPVLALVLGFDDSRFNPGSIKFGKYGPKCSILRVLFWYHRLGWVPHVNNGTKPNSQPNRGYQNRPLKLMAMITISDLLSSPLLLICFGAIQS</sequence>
<evidence type="ECO:0000313" key="2">
    <source>
        <dbReference type="EMBL" id="GBO24611.1"/>
    </source>
</evidence>
<dbReference type="EMBL" id="BGPR01047567">
    <property type="protein sequence ID" value="GBO24611.1"/>
    <property type="molecule type" value="Genomic_DNA"/>
</dbReference>
<reference evidence="2 3" key="1">
    <citation type="journal article" date="2019" name="Sci. Rep.">
        <title>Orb-weaving spider Araneus ventricosus genome elucidates the spidroin gene catalogue.</title>
        <authorList>
            <person name="Kono N."/>
            <person name="Nakamura H."/>
            <person name="Ohtoshi R."/>
            <person name="Moran D.A.P."/>
            <person name="Shinohara A."/>
            <person name="Yoshida Y."/>
            <person name="Fujiwara M."/>
            <person name="Mori M."/>
            <person name="Tomita M."/>
            <person name="Arakawa K."/>
        </authorList>
    </citation>
    <scope>NUCLEOTIDE SEQUENCE [LARGE SCALE GENOMIC DNA]</scope>
</reference>
<keyword evidence="1" id="KW-1133">Transmembrane helix</keyword>
<keyword evidence="1" id="KW-0472">Membrane</keyword>
<accession>A0A4Y2VIZ2</accession>